<dbReference type="Proteomes" id="UP000499080">
    <property type="component" value="Unassembled WGS sequence"/>
</dbReference>
<protein>
    <submittedName>
        <fullName evidence="1">Uncharacterized protein</fullName>
    </submittedName>
</protein>
<dbReference type="AlphaFoldDB" id="A0A4Y2QWK1"/>
<feature type="non-terminal residue" evidence="1">
    <location>
        <position position="1"/>
    </location>
</feature>
<organism evidence="1 2">
    <name type="scientific">Araneus ventricosus</name>
    <name type="common">Orbweaver spider</name>
    <name type="synonym">Epeira ventricosa</name>
    <dbReference type="NCBI Taxonomy" id="182803"/>
    <lineage>
        <taxon>Eukaryota</taxon>
        <taxon>Metazoa</taxon>
        <taxon>Ecdysozoa</taxon>
        <taxon>Arthropoda</taxon>
        <taxon>Chelicerata</taxon>
        <taxon>Arachnida</taxon>
        <taxon>Araneae</taxon>
        <taxon>Araneomorphae</taxon>
        <taxon>Entelegynae</taxon>
        <taxon>Araneoidea</taxon>
        <taxon>Araneidae</taxon>
        <taxon>Araneus</taxon>
    </lineage>
</organism>
<gene>
    <name evidence="1" type="ORF">AVEN_3087-2_1</name>
</gene>
<evidence type="ECO:0000313" key="1">
    <source>
        <dbReference type="EMBL" id="GBN67596.1"/>
    </source>
</evidence>
<sequence>LHKLTSYIIQFAMHGEIRSTDPSEREKSDPSRKNSQEILSILLLPDNQSPCSAISW</sequence>
<dbReference type="EMBL" id="BGPR01014995">
    <property type="protein sequence ID" value="GBN67596.1"/>
    <property type="molecule type" value="Genomic_DNA"/>
</dbReference>
<reference evidence="1 2" key="1">
    <citation type="journal article" date="2019" name="Sci. Rep.">
        <title>Orb-weaving spider Araneus ventricosus genome elucidates the spidroin gene catalogue.</title>
        <authorList>
            <person name="Kono N."/>
            <person name="Nakamura H."/>
            <person name="Ohtoshi R."/>
            <person name="Moran D.A.P."/>
            <person name="Shinohara A."/>
            <person name="Yoshida Y."/>
            <person name="Fujiwara M."/>
            <person name="Mori M."/>
            <person name="Tomita M."/>
            <person name="Arakawa K."/>
        </authorList>
    </citation>
    <scope>NUCLEOTIDE SEQUENCE [LARGE SCALE GENOMIC DNA]</scope>
</reference>
<comment type="caution">
    <text evidence="1">The sequence shown here is derived from an EMBL/GenBank/DDBJ whole genome shotgun (WGS) entry which is preliminary data.</text>
</comment>
<evidence type="ECO:0000313" key="2">
    <source>
        <dbReference type="Proteomes" id="UP000499080"/>
    </source>
</evidence>
<proteinExistence type="predicted"/>
<accession>A0A4Y2QWK1</accession>
<keyword evidence="2" id="KW-1185">Reference proteome</keyword>
<name>A0A4Y2QWK1_ARAVE</name>